<dbReference type="RefSeq" id="WP_320202431.1">
    <property type="nucleotide sequence ID" value="NZ_CP192781.1"/>
</dbReference>
<evidence type="ECO:0000256" key="1">
    <source>
        <dbReference type="ARBA" id="ARBA00022670"/>
    </source>
</evidence>
<dbReference type="CDD" id="cd06529">
    <property type="entry name" value="S24_LexA-like"/>
    <property type="match status" value="1"/>
</dbReference>
<dbReference type="PROSITE" id="PS00501">
    <property type="entry name" value="SPASE_I_1"/>
    <property type="match status" value="1"/>
</dbReference>
<dbReference type="InterPro" id="IPR039418">
    <property type="entry name" value="LexA-like"/>
</dbReference>
<dbReference type="InterPro" id="IPR015927">
    <property type="entry name" value="Peptidase_S24_S26A/B/C"/>
</dbReference>
<keyword evidence="4" id="KW-0238">DNA-binding</keyword>
<dbReference type="GO" id="GO:0016020">
    <property type="term" value="C:membrane"/>
    <property type="evidence" value="ECO:0007669"/>
    <property type="project" value="InterPro"/>
</dbReference>
<keyword evidence="5" id="KW-0804">Transcription</keyword>
<dbReference type="GO" id="GO:0006508">
    <property type="term" value="P:proteolysis"/>
    <property type="evidence" value="ECO:0007669"/>
    <property type="project" value="UniProtKB-KW"/>
</dbReference>
<dbReference type="Pfam" id="PF13560">
    <property type="entry name" value="HTH_31"/>
    <property type="match status" value="1"/>
</dbReference>
<dbReference type="PROSITE" id="PS50943">
    <property type="entry name" value="HTH_CROC1"/>
    <property type="match status" value="1"/>
</dbReference>
<dbReference type="SUPFAM" id="SSF51306">
    <property type="entry name" value="LexA/Signal peptidase"/>
    <property type="match status" value="1"/>
</dbReference>
<dbReference type="SUPFAM" id="SSF47413">
    <property type="entry name" value="lambda repressor-like DNA-binding domains"/>
    <property type="match status" value="1"/>
</dbReference>
<dbReference type="InterPro" id="IPR001387">
    <property type="entry name" value="Cro/C1-type_HTH"/>
</dbReference>
<dbReference type="AlphaFoldDB" id="A0AAW9FFS5"/>
<dbReference type="Pfam" id="PF00717">
    <property type="entry name" value="Peptidase_S24"/>
    <property type="match status" value="1"/>
</dbReference>
<dbReference type="PANTHER" id="PTHR40661:SF3">
    <property type="entry name" value="FELS-1 PROPHAGE TRANSCRIPTIONAL REGULATOR"/>
    <property type="match status" value="1"/>
</dbReference>
<evidence type="ECO:0000256" key="3">
    <source>
        <dbReference type="ARBA" id="ARBA00023015"/>
    </source>
</evidence>
<evidence type="ECO:0000256" key="5">
    <source>
        <dbReference type="ARBA" id="ARBA00023163"/>
    </source>
</evidence>
<proteinExistence type="predicted"/>
<sequence length="260" mass="28923">MGNFTVSDIGSRAKQIRADNGLSQQEMADRLGLSLRGWQKIERGEGTPSGETLLNFDKLGINPGWVLTGLGPKHFEQSATGSLDRGESERLLQRAVEEMKSVASSAAELMRETFEPPIVPTIKFVPLKVSAGGGAAVLYESQGIDLDMDGLADTILRSRRKNISLFEIKGDSMLPTLAHGDFVVVDKSQPRPGDEPEDDKIYLISIENDLYAKRSHWMENGEQEWRSDNDLPEYAPIPVRGEDFNRVKVIGRVIWTWKPV</sequence>
<protein>
    <submittedName>
        <fullName evidence="7">S24 family peptidase</fullName>
    </submittedName>
</protein>
<keyword evidence="1" id="KW-0645">Protease</keyword>
<organism evidence="7">
    <name type="scientific">Agrobacterium rosae</name>
    <dbReference type="NCBI Taxonomy" id="1972867"/>
    <lineage>
        <taxon>Bacteria</taxon>
        <taxon>Pseudomonadati</taxon>
        <taxon>Pseudomonadota</taxon>
        <taxon>Alphaproteobacteria</taxon>
        <taxon>Hyphomicrobiales</taxon>
        <taxon>Rhizobiaceae</taxon>
        <taxon>Rhizobium/Agrobacterium group</taxon>
        <taxon>Agrobacterium</taxon>
    </lineage>
</organism>
<evidence type="ECO:0000259" key="6">
    <source>
        <dbReference type="PROSITE" id="PS50943"/>
    </source>
</evidence>
<dbReference type="Gene3D" id="2.10.109.10">
    <property type="entry name" value="Umud Fragment, subunit A"/>
    <property type="match status" value="1"/>
</dbReference>
<dbReference type="GO" id="GO:0004252">
    <property type="term" value="F:serine-type endopeptidase activity"/>
    <property type="evidence" value="ECO:0007669"/>
    <property type="project" value="InterPro"/>
</dbReference>
<dbReference type="EMBL" id="JAVRAF010000001">
    <property type="protein sequence ID" value="MDX8301449.1"/>
    <property type="molecule type" value="Genomic_DNA"/>
</dbReference>
<feature type="domain" description="HTH cro/C1-type" evidence="6">
    <location>
        <begin position="14"/>
        <end position="66"/>
    </location>
</feature>
<comment type="caution">
    <text evidence="7">The sequence shown here is derived from an EMBL/GenBank/DDBJ whole genome shotgun (WGS) entry which is preliminary data.</text>
</comment>
<accession>A0AAW9FFS5</accession>
<dbReference type="PANTHER" id="PTHR40661">
    <property type="match status" value="1"/>
</dbReference>
<dbReference type="CDD" id="cd00093">
    <property type="entry name" value="HTH_XRE"/>
    <property type="match status" value="1"/>
</dbReference>
<evidence type="ECO:0000256" key="4">
    <source>
        <dbReference type="ARBA" id="ARBA00023125"/>
    </source>
</evidence>
<dbReference type="SMART" id="SM00530">
    <property type="entry name" value="HTH_XRE"/>
    <property type="match status" value="1"/>
</dbReference>
<dbReference type="InterPro" id="IPR036286">
    <property type="entry name" value="LexA/Signal_pep-like_sf"/>
</dbReference>
<dbReference type="GO" id="GO:0003677">
    <property type="term" value="F:DNA binding"/>
    <property type="evidence" value="ECO:0007669"/>
    <property type="project" value="UniProtKB-KW"/>
</dbReference>
<keyword evidence="3" id="KW-0805">Transcription regulation</keyword>
<evidence type="ECO:0000256" key="2">
    <source>
        <dbReference type="ARBA" id="ARBA00022801"/>
    </source>
</evidence>
<reference evidence="7" key="1">
    <citation type="journal article" date="2023" name="Phytobiomes J">
        <title>Deciphering the key players within the bacterial microbiota associated with aerial crown gall tumors on rhododendron: Insights into the gallobiome.</title>
        <authorList>
            <person name="Kuzmanovic N."/>
            <person name="Nesme J."/>
            <person name="Wolf J."/>
            <person name="Neumann-Schaal M."/>
            <person name="Petersen J."/>
            <person name="Fernandez-Gnecco G."/>
            <person name="Sproeer C."/>
            <person name="Bunk B."/>
            <person name="Overmann J."/>
            <person name="Sorensen S.J."/>
            <person name="Idczak E."/>
            <person name="Smalla K."/>
        </authorList>
    </citation>
    <scope>NUCLEOTIDE SEQUENCE</scope>
    <source>
        <strain evidence="7">Rho-11.1</strain>
    </source>
</reference>
<name>A0AAW9FFS5_9HYPH</name>
<dbReference type="InterPro" id="IPR010982">
    <property type="entry name" value="Lambda_DNA-bd_dom_sf"/>
</dbReference>
<gene>
    <name evidence="7" type="ORF">RMR22_04280</name>
</gene>
<dbReference type="InterPro" id="IPR019756">
    <property type="entry name" value="Pept_S26A_signal_pept_1_Ser-AS"/>
</dbReference>
<keyword evidence="2" id="KW-0378">Hydrolase</keyword>
<dbReference type="Gene3D" id="1.10.260.40">
    <property type="entry name" value="lambda repressor-like DNA-binding domains"/>
    <property type="match status" value="1"/>
</dbReference>
<evidence type="ECO:0000313" key="7">
    <source>
        <dbReference type="EMBL" id="MDX8301449.1"/>
    </source>
</evidence>